<feature type="domain" description="AAA" evidence="1">
    <location>
        <begin position="5"/>
        <end position="181"/>
    </location>
</feature>
<dbReference type="CDD" id="cd02042">
    <property type="entry name" value="ParAB_family"/>
    <property type="match status" value="1"/>
</dbReference>
<dbReference type="PANTHER" id="PTHR13696:SF52">
    <property type="entry name" value="PARA FAMILY PROTEIN CT_582"/>
    <property type="match status" value="1"/>
</dbReference>
<comment type="caution">
    <text evidence="2">The sequence shown here is derived from an EMBL/GenBank/DDBJ whole genome shotgun (WGS) entry which is preliminary data.</text>
</comment>
<dbReference type="PANTHER" id="PTHR13696">
    <property type="entry name" value="P-LOOP CONTAINING NUCLEOSIDE TRIPHOSPHATE HYDROLASE"/>
    <property type="match status" value="1"/>
</dbReference>
<protein>
    <submittedName>
        <fullName evidence="2">ParA family protein</fullName>
    </submittedName>
</protein>
<evidence type="ECO:0000259" key="1">
    <source>
        <dbReference type="Pfam" id="PF13614"/>
    </source>
</evidence>
<dbReference type="SUPFAM" id="SSF52540">
    <property type="entry name" value="P-loop containing nucleoside triphosphate hydrolases"/>
    <property type="match status" value="1"/>
</dbReference>
<dbReference type="InterPro" id="IPR050678">
    <property type="entry name" value="DNA_Partitioning_ATPase"/>
</dbReference>
<dbReference type="InterPro" id="IPR027417">
    <property type="entry name" value="P-loop_NTPase"/>
</dbReference>
<dbReference type="EMBL" id="JAAXOX010000014">
    <property type="protein sequence ID" value="NKY24321.1"/>
    <property type="molecule type" value="Genomic_DNA"/>
</dbReference>
<dbReference type="RefSeq" id="WP_168631456.1">
    <property type="nucleotide sequence ID" value="NZ_BONL01000036.1"/>
</dbReference>
<organism evidence="2 3">
    <name type="scientific">Cellulomonas denverensis</name>
    <dbReference type="NCBI Taxonomy" id="264297"/>
    <lineage>
        <taxon>Bacteria</taxon>
        <taxon>Bacillati</taxon>
        <taxon>Actinomycetota</taxon>
        <taxon>Actinomycetes</taxon>
        <taxon>Micrococcales</taxon>
        <taxon>Cellulomonadaceae</taxon>
        <taxon>Cellulomonas</taxon>
    </lineage>
</organism>
<dbReference type="Proteomes" id="UP000581206">
    <property type="component" value="Unassembled WGS sequence"/>
</dbReference>
<evidence type="ECO:0000313" key="3">
    <source>
        <dbReference type="Proteomes" id="UP000581206"/>
    </source>
</evidence>
<name>A0A7X6KY34_9CELL</name>
<accession>A0A7X6KY34</accession>
<dbReference type="Pfam" id="PF13614">
    <property type="entry name" value="AAA_31"/>
    <property type="match status" value="1"/>
</dbReference>
<dbReference type="Gene3D" id="3.40.50.300">
    <property type="entry name" value="P-loop containing nucleotide triphosphate hydrolases"/>
    <property type="match status" value="1"/>
</dbReference>
<sequence length="286" mass="30918">MTFTAAIANNKGGVAKTDTTVQLAAALGRRKLGVLVVDLDPQANATRRLGVTWDPQNPTPTMSEVVAANQEGAGAGAVVSCGWDEKSIPEAQYIDVLPARFDLGNREHEAGAVGAVRRLRKALRGWTEDYDVILIDTRPDLGHLVQMALAAADTTLIVTTPEYDPVEGAVRVRDFVHQHAEDIGNEGLTVGGVIVTMRKHTAEHAFQLEGLRETFGDLVWDLRTTRRLLDGGEVEVTPSYIPHRTRINEADGAATSLSVYKDPVGLETTAIFDQLAAHFARTFLSA</sequence>
<evidence type="ECO:0000313" key="2">
    <source>
        <dbReference type="EMBL" id="NKY24321.1"/>
    </source>
</evidence>
<keyword evidence="3" id="KW-1185">Reference proteome</keyword>
<dbReference type="InterPro" id="IPR025669">
    <property type="entry name" value="AAA_dom"/>
</dbReference>
<gene>
    <name evidence="2" type="ORF">HGA03_16765</name>
</gene>
<dbReference type="AlphaFoldDB" id="A0A7X6KY34"/>
<proteinExistence type="predicted"/>
<reference evidence="2 3" key="1">
    <citation type="submission" date="2020-04" db="EMBL/GenBank/DDBJ databases">
        <title>MicrobeNet Type strains.</title>
        <authorList>
            <person name="Nicholson A.C."/>
        </authorList>
    </citation>
    <scope>NUCLEOTIDE SEQUENCE [LARGE SCALE GENOMIC DNA]</scope>
    <source>
        <strain evidence="2 3">ATCC BAA-788</strain>
    </source>
</reference>